<dbReference type="AlphaFoldDB" id="G0PDP5"/>
<sequence>MLTMNPIIVFIMLFVPSLCEDPPEPDFGSPEEFLKEVNEYRAKFAKEHKIPNMYKRLKRNACKDEFWVNGECILPRTTSAPTTRAPEAQTTQKTTPKKPEASDEKKEKGGDAEKEKALEPSVTTRSYSYGPLILVFICLLF</sequence>
<dbReference type="InParanoid" id="G0PDP5"/>
<evidence type="ECO:0000256" key="1">
    <source>
        <dbReference type="SAM" id="MobiDB-lite"/>
    </source>
</evidence>
<keyword evidence="4" id="KW-1185">Reference proteome</keyword>
<proteinExistence type="predicted"/>
<feature type="compositionally biased region" description="Low complexity" evidence="1">
    <location>
        <begin position="76"/>
        <end position="94"/>
    </location>
</feature>
<feature type="region of interest" description="Disordered" evidence="1">
    <location>
        <begin position="76"/>
        <end position="122"/>
    </location>
</feature>
<evidence type="ECO:0000256" key="2">
    <source>
        <dbReference type="SAM" id="SignalP"/>
    </source>
</evidence>
<reference evidence="4" key="1">
    <citation type="submission" date="2011-07" db="EMBL/GenBank/DDBJ databases">
        <authorList>
            <consortium name="Caenorhabditis brenneri Sequencing and Analysis Consortium"/>
            <person name="Wilson R.K."/>
        </authorList>
    </citation>
    <scope>NUCLEOTIDE SEQUENCE [LARGE SCALE GENOMIC DNA]</scope>
    <source>
        <strain evidence="4">PB2801</strain>
    </source>
</reference>
<dbReference type="EMBL" id="GL380284">
    <property type="protein sequence ID" value="EGT51929.1"/>
    <property type="molecule type" value="Genomic_DNA"/>
</dbReference>
<organism evidence="4">
    <name type="scientific">Caenorhabditis brenneri</name>
    <name type="common">Nematode worm</name>
    <dbReference type="NCBI Taxonomy" id="135651"/>
    <lineage>
        <taxon>Eukaryota</taxon>
        <taxon>Metazoa</taxon>
        <taxon>Ecdysozoa</taxon>
        <taxon>Nematoda</taxon>
        <taxon>Chromadorea</taxon>
        <taxon>Rhabditida</taxon>
        <taxon>Rhabditina</taxon>
        <taxon>Rhabditomorpha</taxon>
        <taxon>Rhabditoidea</taxon>
        <taxon>Rhabditidae</taxon>
        <taxon>Peloderinae</taxon>
        <taxon>Caenorhabditis</taxon>
    </lineage>
</organism>
<feature type="chain" id="PRO_5003406724" evidence="2">
    <location>
        <begin position="20"/>
        <end position="141"/>
    </location>
</feature>
<evidence type="ECO:0000313" key="3">
    <source>
        <dbReference type="EMBL" id="EGT51929.1"/>
    </source>
</evidence>
<dbReference type="HOGENOM" id="CLU_1827011_0_0_1"/>
<dbReference type="Proteomes" id="UP000008068">
    <property type="component" value="Unassembled WGS sequence"/>
</dbReference>
<feature type="signal peptide" evidence="2">
    <location>
        <begin position="1"/>
        <end position="19"/>
    </location>
</feature>
<keyword evidence="2" id="KW-0732">Signal</keyword>
<protein>
    <submittedName>
        <fullName evidence="3">Uncharacterized protein</fullName>
    </submittedName>
</protein>
<accession>G0PDP5</accession>
<gene>
    <name evidence="3" type="ORF">CAEBREN_02809</name>
</gene>
<name>G0PDP5_CAEBE</name>
<evidence type="ECO:0000313" key="4">
    <source>
        <dbReference type="Proteomes" id="UP000008068"/>
    </source>
</evidence>
<feature type="compositionally biased region" description="Basic and acidic residues" evidence="1">
    <location>
        <begin position="97"/>
        <end position="118"/>
    </location>
</feature>